<evidence type="ECO:0000313" key="2">
    <source>
        <dbReference type="EMBL" id="MFC0710227.1"/>
    </source>
</evidence>
<name>A0ABV6SL21_AZOPA</name>
<accession>A0ABV6SL21</accession>
<organism evidence="2 3">
    <name type="scientific">Azorhizophilus paspali</name>
    <name type="common">Azotobacter paspali</name>
    <dbReference type="NCBI Taxonomy" id="69963"/>
    <lineage>
        <taxon>Bacteria</taxon>
        <taxon>Pseudomonadati</taxon>
        <taxon>Pseudomonadota</taxon>
        <taxon>Gammaproteobacteria</taxon>
        <taxon>Pseudomonadales</taxon>
        <taxon>Pseudomonadaceae</taxon>
        <taxon>Azorhizophilus</taxon>
    </lineage>
</organism>
<keyword evidence="3" id="KW-1185">Reference proteome</keyword>
<protein>
    <submittedName>
        <fullName evidence="2">Uncharacterized protein</fullName>
    </submittedName>
</protein>
<dbReference type="Proteomes" id="UP001589891">
    <property type="component" value="Unassembled WGS sequence"/>
</dbReference>
<dbReference type="RefSeq" id="WP_376946053.1">
    <property type="nucleotide sequence ID" value="NZ_CP171449.1"/>
</dbReference>
<feature type="compositionally biased region" description="Basic and acidic residues" evidence="1">
    <location>
        <begin position="55"/>
        <end position="74"/>
    </location>
</feature>
<evidence type="ECO:0000313" key="3">
    <source>
        <dbReference type="Proteomes" id="UP001589891"/>
    </source>
</evidence>
<reference evidence="2 3" key="1">
    <citation type="submission" date="2024-09" db="EMBL/GenBank/DDBJ databases">
        <authorList>
            <person name="Sun Q."/>
            <person name="Mori K."/>
        </authorList>
    </citation>
    <scope>NUCLEOTIDE SEQUENCE [LARGE SCALE GENOMIC DNA]</scope>
    <source>
        <strain evidence="2 3">NCAIM B.01794</strain>
    </source>
</reference>
<feature type="region of interest" description="Disordered" evidence="1">
    <location>
        <begin position="37"/>
        <end position="88"/>
    </location>
</feature>
<sequence>MNSPLMLMISILVYLILSTMVMDLFMELIAHVLQAKTGPDPEENTNEPRPITPQQDERRLKTLAEHAPDTRQDDSPCLPPASGPGFNPGIRLAISTFRLCSRRDRSHPFPTSGDPACPVRAIPLSDYPTVLYEKNMNT</sequence>
<proteinExistence type="predicted"/>
<gene>
    <name evidence="2" type="ORF">ACFFGX_11905</name>
</gene>
<dbReference type="EMBL" id="JBHLSS010000074">
    <property type="protein sequence ID" value="MFC0710227.1"/>
    <property type="molecule type" value="Genomic_DNA"/>
</dbReference>
<comment type="caution">
    <text evidence="2">The sequence shown here is derived from an EMBL/GenBank/DDBJ whole genome shotgun (WGS) entry which is preliminary data.</text>
</comment>
<evidence type="ECO:0000256" key="1">
    <source>
        <dbReference type="SAM" id="MobiDB-lite"/>
    </source>
</evidence>